<dbReference type="OrthoDB" id="9999863at2759"/>
<feature type="compositionally biased region" description="Basic and acidic residues" evidence="11">
    <location>
        <begin position="240"/>
        <end position="252"/>
    </location>
</feature>
<feature type="transmembrane region" description="Helical" evidence="10">
    <location>
        <begin position="750"/>
        <end position="772"/>
    </location>
</feature>
<keyword evidence="7 10" id="KW-1133">Transmembrane helix</keyword>
<name>A0A2P7Z3C2_9PEZI</name>
<comment type="similarity">
    <text evidence="2 10">Belongs to the TrkH potassium transport family.</text>
</comment>
<evidence type="ECO:0000256" key="8">
    <source>
        <dbReference type="ARBA" id="ARBA00023065"/>
    </source>
</evidence>
<keyword evidence="6 10" id="KW-0630">Potassium</keyword>
<dbReference type="EMBL" id="NHZQ01000334">
    <property type="protein sequence ID" value="PSK42726.1"/>
    <property type="molecule type" value="Genomic_DNA"/>
</dbReference>
<evidence type="ECO:0000256" key="9">
    <source>
        <dbReference type="ARBA" id="ARBA00023136"/>
    </source>
</evidence>
<dbReference type="Pfam" id="PF02386">
    <property type="entry name" value="TrkH"/>
    <property type="match status" value="1"/>
</dbReference>
<feature type="compositionally biased region" description="Basic and acidic residues" evidence="11">
    <location>
        <begin position="302"/>
        <end position="316"/>
    </location>
</feature>
<keyword evidence="8 10" id="KW-0406">Ion transport</keyword>
<comment type="caution">
    <text evidence="12">The sequence shown here is derived from an EMBL/GenBank/DDBJ whole genome shotgun (WGS) entry which is preliminary data.</text>
</comment>
<reference evidence="12 13" key="1">
    <citation type="submission" date="2017-05" db="EMBL/GenBank/DDBJ databases">
        <title>Draft genome sequence of Elsinoe australis.</title>
        <authorList>
            <person name="Cheng Q."/>
        </authorList>
    </citation>
    <scope>NUCLEOTIDE SEQUENCE [LARGE SCALE GENOMIC DNA]</scope>
    <source>
        <strain evidence="12 13">NL1</strain>
    </source>
</reference>
<evidence type="ECO:0000256" key="5">
    <source>
        <dbReference type="ARBA" id="ARBA00022692"/>
    </source>
</evidence>
<dbReference type="InterPro" id="IPR003445">
    <property type="entry name" value="Cat_transpt"/>
</dbReference>
<dbReference type="AlphaFoldDB" id="A0A2P7Z3C2"/>
<dbReference type="GO" id="GO:0005886">
    <property type="term" value="C:plasma membrane"/>
    <property type="evidence" value="ECO:0007669"/>
    <property type="project" value="InterPro"/>
</dbReference>
<feature type="transmembrane region" description="Helical" evidence="10">
    <location>
        <begin position="469"/>
        <end position="492"/>
    </location>
</feature>
<dbReference type="InterPro" id="IPR015958">
    <property type="entry name" value="Trk1_fungi"/>
</dbReference>
<evidence type="ECO:0000256" key="10">
    <source>
        <dbReference type="PIRNR" id="PIRNR002450"/>
    </source>
</evidence>
<feature type="transmembrane region" description="Helical" evidence="10">
    <location>
        <begin position="668"/>
        <end position="685"/>
    </location>
</feature>
<evidence type="ECO:0000256" key="2">
    <source>
        <dbReference type="ARBA" id="ARBA00009137"/>
    </source>
</evidence>
<proteinExistence type="inferred from homology"/>
<feature type="transmembrane region" description="Helical" evidence="10">
    <location>
        <begin position="96"/>
        <end position="117"/>
    </location>
</feature>
<feature type="compositionally biased region" description="Basic and acidic residues" evidence="11">
    <location>
        <begin position="262"/>
        <end position="291"/>
    </location>
</feature>
<evidence type="ECO:0000313" key="13">
    <source>
        <dbReference type="Proteomes" id="UP000243723"/>
    </source>
</evidence>
<dbReference type="PANTHER" id="PTHR31064:SF30">
    <property type="entry name" value="HIGH-AFFINITY POTASSIUM TRANSPORT PROTEIN-RELATED"/>
    <property type="match status" value="1"/>
</dbReference>
<feature type="compositionally biased region" description="Basic and acidic residues" evidence="11">
    <location>
        <begin position="363"/>
        <end position="380"/>
    </location>
</feature>
<feature type="compositionally biased region" description="Polar residues" evidence="11">
    <location>
        <begin position="177"/>
        <end position="199"/>
    </location>
</feature>
<keyword evidence="9 10" id="KW-0472">Membrane</keyword>
<feature type="transmembrane region" description="Helical" evidence="10">
    <location>
        <begin position="601"/>
        <end position="623"/>
    </location>
</feature>
<feature type="transmembrane region" description="Helical" evidence="10">
    <location>
        <begin position="726"/>
        <end position="744"/>
    </location>
</feature>
<keyword evidence="3 10" id="KW-0813">Transport</keyword>
<dbReference type="STRING" id="40998.A0A2P7Z3C2"/>
<organism evidence="12 13">
    <name type="scientific">Elsinoe australis</name>
    <dbReference type="NCBI Taxonomy" id="40998"/>
    <lineage>
        <taxon>Eukaryota</taxon>
        <taxon>Fungi</taxon>
        <taxon>Dikarya</taxon>
        <taxon>Ascomycota</taxon>
        <taxon>Pezizomycotina</taxon>
        <taxon>Dothideomycetes</taxon>
        <taxon>Dothideomycetidae</taxon>
        <taxon>Myriangiales</taxon>
        <taxon>Elsinoaceae</taxon>
        <taxon>Elsinoe</taxon>
    </lineage>
</organism>
<feature type="transmembrane region" description="Helical" evidence="10">
    <location>
        <begin position="44"/>
        <end position="62"/>
    </location>
</feature>
<feature type="transmembrane region" description="Helical" evidence="10">
    <location>
        <begin position="539"/>
        <end position="565"/>
    </location>
</feature>
<keyword evidence="13" id="KW-1185">Reference proteome</keyword>
<keyword evidence="4 10" id="KW-0633">Potassium transport</keyword>
<evidence type="ECO:0000256" key="7">
    <source>
        <dbReference type="ARBA" id="ARBA00022989"/>
    </source>
</evidence>
<sequence length="927" mass="103250">MAATEGRRIEFAEPLLEILQWFKGLVPTSFKPGRPHFNFITVHYLYLIGMTLLGSIIIYPSGLMPYVDALFFAAGASTQSGLNTIDLNLLRTYQQVAIMLIACITNPIFINTVVVFIRLHWFEKRFQGIVKEAQRIRRARTMSRTKSQAREDAAAEAGDLEHGVDGRQIRVLHDTTKPNGMNTHAVNGNTHSSLISPKTANPGLGIASADSQAVDDDQPADDSASPKSPPQTFLGRNPLLKRDITFADETRHPARAQQASQADKEERDSEDERIPETRSTDHHIAFLERQRQQNQAALRIPGPRDFDRGDLPREVNSDDEDDLDRTMTRNTWVPARGANAGTGDDEKSTSGPHPVGRGITFDVPDRSEKVKDDASSEHSTRFNPLRPFSGFAKPKRRISSTALAHTLHRIRDAAPRTLSRSRTQGNDIDDFAPYLSWQPTIGRNSAFVDLSEEQREELGGIEYRSLKTLAIILVCYYVGFHVLGMIVLHPWIVYTDTYGSIVDAAGQSRNWWGVFTPASLFNDLGYTLTPDSMVSFQSAVLPLILGSFLIVIGNTGFPCMLRFIIWLLHKTMPQGTALWEELRFLLDHPRRCFTLLFPSKATWWLFWLLVLLNGIDLLFFIILDLNDETVTALPAGIRVLVGWFQATATRTAGFAAVNLSALHPAIQVSYLIMMYISVFPIAISVRKTNVYEEKSLGVWGSEDDADEDNDKSYVGQHLRRQLSFDLWYIFLGLFIISIIEGHRIENTNDYGFTMFSILFEIISAYGTVGLSLGYPGINASFSAEFSTLSKLVIVAMMVRGRHRGLPYALDRAILLPSEALHKKESEEAARRAGRRNSMSISKAPTDERRTLEDGSSTVAGDGASVLGPSLHTNTSPTMLRRAHSRRPSELSQLSRRETTRSRGRTIGSLVVAGLSAGPSSPGTFKKD</sequence>
<evidence type="ECO:0000313" key="12">
    <source>
        <dbReference type="EMBL" id="PSK42726.1"/>
    </source>
</evidence>
<comment type="subcellular location">
    <subcellularLocation>
        <location evidence="1">Membrane</location>
        <topology evidence="1">Multi-pass membrane protein</topology>
    </subcellularLocation>
</comment>
<keyword evidence="5 10" id="KW-0812">Transmembrane</keyword>
<dbReference type="GO" id="GO:0030007">
    <property type="term" value="P:intracellular potassium ion homeostasis"/>
    <property type="evidence" value="ECO:0007669"/>
    <property type="project" value="UniProtKB-UniRule"/>
</dbReference>
<feature type="region of interest" description="Disordered" evidence="11">
    <location>
        <begin position="825"/>
        <end position="907"/>
    </location>
</feature>
<accession>A0A2P7Z3C2</accession>
<feature type="region of interest" description="Disordered" evidence="11">
    <location>
        <begin position="139"/>
        <end position="386"/>
    </location>
</feature>
<dbReference type="GO" id="GO:1990573">
    <property type="term" value="P:potassium ion import across plasma membrane"/>
    <property type="evidence" value="ECO:0007669"/>
    <property type="project" value="TreeGrafter"/>
</dbReference>
<dbReference type="InterPro" id="IPR004773">
    <property type="entry name" value="K/Na_transp_Trk1/HKT1"/>
</dbReference>
<dbReference type="PIRSF" id="PIRSF002450">
    <property type="entry name" value="K+_transpter_TRK"/>
    <property type="match status" value="1"/>
</dbReference>
<evidence type="ECO:0000256" key="1">
    <source>
        <dbReference type="ARBA" id="ARBA00004141"/>
    </source>
</evidence>
<dbReference type="Proteomes" id="UP000243723">
    <property type="component" value="Unassembled WGS sequence"/>
</dbReference>
<feature type="compositionally biased region" description="Basic and acidic residues" evidence="11">
    <location>
        <begin position="148"/>
        <end position="176"/>
    </location>
</feature>
<dbReference type="NCBIfam" id="TIGR00934">
    <property type="entry name" value="2a38euk"/>
    <property type="match status" value="1"/>
</dbReference>
<dbReference type="PANTHER" id="PTHR31064">
    <property type="entry name" value="POTASSIUM TRANSPORT PROTEIN DDB_G0292412-RELATED"/>
    <property type="match status" value="1"/>
</dbReference>
<evidence type="ECO:0000256" key="3">
    <source>
        <dbReference type="ARBA" id="ARBA00022448"/>
    </source>
</evidence>
<gene>
    <name evidence="12" type="ORF">B9Z65_5648</name>
</gene>
<dbReference type="GO" id="GO:0140107">
    <property type="term" value="F:high-affinity potassium ion transmembrane transporter activity"/>
    <property type="evidence" value="ECO:0007669"/>
    <property type="project" value="TreeGrafter"/>
</dbReference>
<dbReference type="InterPro" id="IPR051143">
    <property type="entry name" value="TrkH_K-transport"/>
</dbReference>
<evidence type="ECO:0000256" key="4">
    <source>
        <dbReference type="ARBA" id="ARBA00022538"/>
    </source>
</evidence>
<evidence type="ECO:0000256" key="6">
    <source>
        <dbReference type="ARBA" id="ARBA00022958"/>
    </source>
</evidence>
<evidence type="ECO:0000256" key="11">
    <source>
        <dbReference type="SAM" id="MobiDB-lite"/>
    </source>
</evidence>
<protein>
    <recommendedName>
        <fullName evidence="10">Potassium transport protein</fullName>
    </recommendedName>
</protein>